<dbReference type="GO" id="GO:0010737">
    <property type="term" value="P:protein kinase A signaling"/>
    <property type="evidence" value="ECO:0007669"/>
    <property type="project" value="TreeGrafter"/>
</dbReference>
<gene>
    <name evidence="2" type="primary">SOK1</name>
    <name evidence="2" type="ORF">LTR05_006990</name>
</gene>
<name>A0AAN7Y4V4_9EURO</name>
<dbReference type="EMBL" id="JAVRRJ010000007">
    <property type="protein sequence ID" value="KAK5083107.1"/>
    <property type="molecule type" value="Genomic_DNA"/>
</dbReference>
<reference evidence="2 3" key="1">
    <citation type="submission" date="2023-08" db="EMBL/GenBank/DDBJ databases">
        <title>Black Yeasts Isolated from many extreme environments.</title>
        <authorList>
            <person name="Coleine C."/>
            <person name="Stajich J.E."/>
            <person name="Selbmann L."/>
        </authorList>
    </citation>
    <scope>NUCLEOTIDE SEQUENCE [LARGE SCALE GENOMIC DNA]</scope>
    <source>
        <strain evidence="2 3">CCFEE 5910</strain>
    </source>
</reference>
<dbReference type="PANTHER" id="PTHR12832">
    <property type="entry name" value="TESTIS-SPECIFIC PROTEIN PBS13 T-COMPLEX 11"/>
    <property type="match status" value="1"/>
</dbReference>
<proteinExistence type="inferred from homology"/>
<comment type="caution">
    <text evidence="2">The sequence shown here is derived from an EMBL/GenBank/DDBJ whole genome shotgun (WGS) entry which is preliminary data.</text>
</comment>
<accession>A0AAN7Y4V4</accession>
<evidence type="ECO:0000256" key="1">
    <source>
        <dbReference type="ARBA" id="ARBA00010954"/>
    </source>
</evidence>
<protein>
    <submittedName>
        <fullName evidence="2">Protein SOSEKI 1</fullName>
    </submittedName>
</protein>
<feature type="non-terminal residue" evidence="2">
    <location>
        <position position="1"/>
    </location>
</feature>
<sequence length="518" mass="58834">VQADLDFDLGVVNGDSVLPSDDYGWEVQAMQSTVPPVTIDNLKELELPAIQNTLSLRIDLCFDHDLFFQRISGEKGEEKRTKAKIYYQCLSLELQAITHDLQGPCRECLGQGHEQYFHLPSRLASFFSTLRDLLELLVPENEKQDVVNKIDVEWLTKQVRTGQFDLVSFSTWLCELITSHCAPMRDEMAQDMRDKVIAGAETNNMDLLVQGLETLLNLLENMKIDVANHQVRSFKLLLIADTVPFLRDCFKKMIENHQLDVLGSKRWFASLCKQHEFSSESAFECVVLGLVDICCDSNKSHPSTLSYDKERLQVLQNDIVDLIQLDICLETFEELARKQPGRHPSPSEIQRVSDRLTQLMTNDGVCEGVELHREEIIGEIARAAAGVQVGDVLSKPSNIATVNFDQADLYLGRNLRQKYSRRLEAFTSQLSEKTSWHAIRFSRLPDTLAISNDQRSWSARRSEKGFSAAPDLDDIARRLAHIAVIHWQVWHDLVYLGNPSGSDDMFSGFRSSGTRLVY</sequence>
<evidence type="ECO:0000313" key="3">
    <source>
        <dbReference type="Proteomes" id="UP001309876"/>
    </source>
</evidence>
<dbReference type="InterPro" id="IPR008862">
    <property type="entry name" value="Tcp11"/>
</dbReference>
<dbReference type="PANTHER" id="PTHR12832:SF11">
    <property type="entry name" value="LD23868P"/>
    <property type="match status" value="1"/>
</dbReference>
<evidence type="ECO:0000313" key="2">
    <source>
        <dbReference type="EMBL" id="KAK5083107.1"/>
    </source>
</evidence>
<organism evidence="2 3">
    <name type="scientific">Lithohypha guttulata</name>
    <dbReference type="NCBI Taxonomy" id="1690604"/>
    <lineage>
        <taxon>Eukaryota</taxon>
        <taxon>Fungi</taxon>
        <taxon>Dikarya</taxon>
        <taxon>Ascomycota</taxon>
        <taxon>Pezizomycotina</taxon>
        <taxon>Eurotiomycetes</taxon>
        <taxon>Chaetothyriomycetidae</taxon>
        <taxon>Chaetothyriales</taxon>
        <taxon>Trichomeriaceae</taxon>
        <taxon>Lithohypha</taxon>
    </lineage>
</organism>
<dbReference type="AlphaFoldDB" id="A0AAN7Y4V4"/>
<comment type="similarity">
    <text evidence="1">Belongs to the TCP11 family.</text>
</comment>
<dbReference type="Proteomes" id="UP001309876">
    <property type="component" value="Unassembled WGS sequence"/>
</dbReference>
<keyword evidence="3" id="KW-1185">Reference proteome</keyword>
<dbReference type="Pfam" id="PF05794">
    <property type="entry name" value="Tcp11"/>
    <property type="match status" value="1"/>
</dbReference>